<keyword evidence="8" id="KW-1185">Reference proteome</keyword>
<name>A0ABU4ZD29_9HYPH</name>
<dbReference type="NCBIfam" id="TIGR01543">
    <property type="entry name" value="proheadase_HK97"/>
    <property type="match status" value="1"/>
</dbReference>
<keyword evidence="2 7" id="KW-0645">Protease</keyword>
<gene>
    <name evidence="7" type="ORF">RFN29_30495</name>
</gene>
<evidence type="ECO:0000313" key="8">
    <source>
        <dbReference type="Proteomes" id="UP001271249"/>
    </source>
</evidence>
<feature type="region of interest" description="Disordered" evidence="5">
    <location>
        <begin position="188"/>
        <end position="212"/>
    </location>
</feature>
<evidence type="ECO:0000313" key="7">
    <source>
        <dbReference type="EMBL" id="MDX8495877.1"/>
    </source>
</evidence>
<dbReference type="RefSeq" id="WP_320229585.1">
    <property type="nucleotide sequence ID" value="NZ_JAVIJC010000046.1"/>
</dbReference>
<feature type="compositionally biased region" description="Basic and acidic residues" evidence="5">
    <location>
        <begin position="188"/>
        <end position="198"/>
    </location>
</feature>
<dbReference type="InterPro" id="IPR006433">
    <property type="entry name" value="Prohead_protease"/>
</dbReference>
<feature type="coiled-coil region" evidence="4">
    <location>
        <begin position="155"/>
        <end position="182"/>
    </location>
</feature>
<evidence type="ECO:0000256" key="5">
    <source>
        <dbReference type="SAM" id="MobiDB-lite"/>
    </source>
</evidence>
<dbReference type="EMBL" id="JAVIJC010000046">
    <property type="protein sequence ID" value="MDX8495877.1"/>
    <property type="molecule type" value="Genomic_DNA"/>
</dbReference>
<dbReference type="Proteomes" id="UP001271249">
    <property type="component" value="Unassembled WGS sequence"/>
</dbReference>
<dbReference type="GO" id="GO:0008233">
    <property type="term" value="F:peptidase activity"/>
    <property type="evidence" value="ECO:0007669"/>
    <property type="project" value="UniProtKB-KW"/>
</dbReference>
<organism evidence="7 8">
    <name type="scientific">Mesorhizobium captivum</name>
    <dbReference type="NCBI Taxonomy" id="3072319"/>
    <lineage>
        <taxon>Bacteria</taxon>
        <taxon>Pseudomonadati</taxon>
        <taxon>Pseudomonadota</taxon>
        <taxon>Alphaproteobacteria</taxon>
        <taxon>Hyphomicrobiales</taxon>
        <taxon>Phyllobacteriaceae</taxon>
        <taxon>Mesorhizobium</taxon>
    </lineage>
</organism>
<reference evidence="7 8" key="1">
    <citation type="submission" date="2023-08" db="EMBL/GenBank/DDBJ databases">
        <title>Implementing the SeqCode for naming new Mesorhizobium species isolated from Vachellia karroo root nodules.</title>
        <authorList>
            <person name="Van Lill M."/>
        </authorList>
    </citation>
    <scope>NUCLEOTIDE SEQUENCE [LARGE SCALE GENOMIC DNA]</scope>
    <source>
        <strain evidence="7 8">VK22B</strain>
    </source>
</reference>
<keyword evidence="3" id="KW-0378">Hydrolase</keyword>
<protein>
    <submittedName>
        <fullName evidence="7">HK97 family phage prohead protease</fullName>
    </submittedName>
</protein>
<feature type="domain" description="Prohead serine protease" evidence="6">
    <location>
        <begin position="15"/>
        <end position="164"/>
    </location>
</feature>
<evidence type="ECO:0000256" key="3">
    <source>
        <dbReference type="ARBA" id="ARBA00022801"/>
    </source>
</evidence>
<evidence type="ECO:0000256" key="1">
    <source>
        <dbReference type="ARBA" id="ARBA00022612"/>
    </source>
</evidence>
<dbReference type="Pfam" id="PF04586">
    <property type="entry name" value="Peptidase_S78"/>
    <property type="match status" value="1"/>
</dbReference>
<dbReference type="InterPro" id="IPR054613">
    <property type="entry name" value="Peptidase_S78_dom"/>
</dbReference>
<keyword evidence="1" id="KW-1188">Viral release from host cell</keyword>
<proteinExistence type="predicted"/>
<dbReference type="GO" id="GO:0006508">
    <property type="term" value="P:proteolysis"/>
    <property type="evidence" value="ECO:0007669"/>
    <property type="project" value="UniProtKB-KW"/>
</dbReference>
<evidence type="ECO:0000256" key="2">
    <source>
        <dbReference type="ARBA" id="ARBA00022670"/>
    </source>
</evidence>
<keyword evidence="4" id="KW-0175">Coiled coil</keyword>
<comment type="caution">
    <text evidence="7">The sequence shown here is derived from an EMBL/GenBank/DDBJ whole genome shotgun (WGS) entry which is preliminary data.</text>
</comment>
<evidence type="ECO:0000259" key="6">
    <source>
        <dbReference type="Pfam" id="PF04586"/>
    </source>
</evidence>
<sequence>MKDLEKRSGELGVEFREAEGKRTLVGYAAIWNSDTTIGDYFIERIAPGAFTAALSGDILALCDHDIGRVIGRTKSGTLRLAEDQRGLKVEIDVPDTTDGNDLWTLVKRGDVSGMSFAFRATKQEWDDTGDLPKRTILEAELYEVTATALPAYTDTTLATRSLEAARSEVEQLKERRAADAAAAARRVAERRASMEQKFRGIQSPEGRSADAS</sequence>
<accession>A0ABU4ZD29</accession>
<evidence type="ECO:0000256" key="4">
    <source>
        <dbReference type="SAM" id="Coils"/>
    </source>
</evidence>